<dbReference type="EMBL" id="PKPP01005763">
    <property type="protein sequence ID" value="PWA58917.1"/>
    <property type="molecule type" value="Genomic_DNA"/>
</dbReference>
<gene>
    <name evidence="2" type="ORF">CTI12_AA395910</name>
</gene>
<protein>
    <submittedName>
        <fullName evidence="2">Uncharacterized protein</fullName>
    </submittedName>
</protein>
<comment type="caution">
    <text evidence="2">The sequence shown here is derived from an EMBL/GenBank/DDBJ whole genome shotgun (WGS) entry which is preliminary data.</text>
</comment>
<accession>A0A2U1MCG2</accession>
<dbReference type="Proteomes" id="UP000245207">
    <property type="component" value="Unassembled WGS sequence"/>
</dbReference>
<proteinExistence type="predicted"/>
<feature type="compositionally biased region" description="Polar residues" evidence="1">
    <location>
        <begin position="15"/>
        <end position="34"/>
    </location>
</feature>
<organism evidence="2 3">
    <name type="scientific">Artemisia annua</name>
    <name type="common">Sweet wormwood</name>
    <dbReference type="NCBI Taxonomy" id="35608"/>
    <lineage>
        <taxon>Eukaryota</taxon>
        <taxon>Viridiplantae</taxon>
        <taxon>Streptophyta</taxon>
        <taxon>Embryophyta</taxon>
        <taxon>Tracheophyta</taxon>
        <taxon>Spermatophyta</taxon>
        <taxon>Magnoliopsida</taxon>
        <taxon>eudicotyledons</taxon>
        <taxon>Gunneridae</taxon>
        <taxon>Pentapetalae</taxon>
        <taxon>asterids</taxon>
        <taxon>campanulids</taxon>
        <taxon>Asterales</taxon>
        <taxon>Asteraceae</taxon>
        <taxon>Asteroideae</taxon>
        <taxon>Anthemideae</taxon>
        <taxon>Artemisiinae</taxon>
        <taxon>Artemisia</taxon>
    </lineage>
</organism>
<feature type="compositionally biased region" description="Polar residues" evidence="1">
    <location>
        <begin position="53"/>
        <end position="75"/>
    </location>
</feature>
<name>A0A2U1MCG2_ARTAN</name>
<keyword evidence="3" id="KW-1185">Reference proteome</keyword>
<sequence length="184" mass="19947">MPKRVVEKPKKQHTTYDGFQQPSRHTSRRTNVGSKVQFKPKKQVYQAVFKKNGASSSGTKKNSKVPSHVTNSTNPFDALNMIETDEGLGSNGGSSNSSKKVVHDVTGLASGSPSTTPSVARINELECQMLDEKLVLLGDDGKPLKPCKSTLPSSFNVPVVEGKRRKVHHGFRAVGLTSVEEETS</sequence>
<reference evidence="2 3" key="1">
    <citation type="journal article" date="2018" name="Mol. Plant">
        <title>The genome of Artemisia annua provides insight into the evolution of Asteraceae family and artemisinin biosynthesis.</title>
        <authorList>
            <person name="Shen Q."/>
            <person name="Zhang L."/>
            <person name="Liao Z."/>
            <person name="Wang S."/>
            <person name="Yan T."/>
            <person name="Shi P."/>
            <person name="Liu M."/>
            <person name="Fu X."/>
            <person name="Pan Q."/>
            <person name="Wang Y."/>
            <person name="Lv Z."/>
            <person name="Lu X."/>
            <person name="Zhang F."/>
            <person name="Jiang W."/>
            <person name="Ma Y."/>
            <person name="Chen M."/>
            <person name="Hao X."/>
            <person name="Li L."/>
            <person name="Tang Y."/>
            <person name="Lv G."/>
            <person name="Zhou Y."/>
            <person name="Sun X."/>
            <person name="Brodelius P.E."/>
            <person name="Rose J.K.C."/>
            <person name="Tang K."/>
        </authorList>
    </citation>
    <scope>NUCLEOTIDE SEQUENCE [LARGE SCALE GENOMIC DNA]</scope>
    <source>
        <strain evidence="3">cv. Huhao1</strain>
        <tissue evidence="2">Leaf</tissue>
    </source>
</reference>
<evidence type="ECO:0000256" key="1">
    <source>
        <dbReference type="SAM" id="MobiDB-lite"/>
    </source>
</evidence>
<evidence type="ECO:0000313" key="3">
    <source>
        <dbReference type="Proteomes" id="UP000245207"/>
    </source>
</evidence>
<feature type="compositionally biased region" description="Polar residues" evidence="1">
    <location>
        <begin position="109"/>
        <end position="118"/>
    </location>
</feature>
<feature type="region of interest" description="Disordered" evidence="1">
    <location>
        <begin position="1"/>
        <end position="118"/>
    </location>
</feature>
<dbReference type="AlphaFoldDB" id="A0A2U1MCG2"/>
<evidence type="ECO:0000313" key="2">
    <source>
        <dbReference type="EMBL" id="PWA58917.1"/>
    </source>
</evidence>